<protein>
    <submittedName>
        <fullName evidence="1">Uncharacterized protein</fullName>
    </submittedName>
</protein>
<dbReference type="OrthoDB" id="5131576at2759"/>
<keyword evidence="2" id="KW-1185">Reference proteome</keyword>
<accession>A0A9P0E9F7</accession>
<comment type="caution">
    <text evidence="1">The sequence shown here is derived from an EMBL/GenBank/DDBJ whole genome shotgun (WGS) entry which is preliminary data.</text>
</comment>
<gene>
    <name evidence="1" type="ORF">CSOL1703_00013405</name>
</gene>
<dbReference type="AlphaFoldDB" id="A0A9P0E9F7"/>
<sequence>MGKQVKLFTPWKFAQYDIGDDISRDDLEWVTKGLLDMFHGNLGEWKRIEHAEENWDTIGWESKLNIGEACTEFAFRWIVPLYFRADTAKQFAVQRSYAYSGCGWWHVKQNISVVAAMVDAATRSGHGRTVEKYQDETCSSCGAGWNRGPNAVFVTGMGMDHNASDWETMREVLQGKAYYNMDNGRTYWDPDQMAQQKASYEANKAAREAKEMAAQEEEEKQIQRVSKILLACEGIDYDTREYKQDEQTPVPFGKAILSGDIDKDDMKKLAQYVKDKRNDESSLWTHMLEGFDGFQYACNLWSEIHGWACSALGLLGMDDFKDEYFDMIKGMIKDADLDQ</sequence>
<organism evidence="1 2">
    <name type="scientific">Clonostachys solani</name>
    <dbReference type="NCBI Taxonomy" id="160281"/>
    <lineage>
        <taxon>Eukaryota</taxon>
        <taxon>Fungi</taxon>
        <taxon>Dikarya</taxon>
        <taxon>Ascomycota</taxon>
        <taxon>Pezizomycotina</taxon>
        <taxon>Sordariomycetes</taxon>
        <taxon>Hypocreomycetidae</taxon>
        <taxon>Hypocreales</taxon>
        <taxon>Bionectriaceae</taxon>
        <taxon>Clonostachys</taxon>
    </lineage>
</organism>
<dbReference type="Proteomes" id="UP000775872">
    <property type="component" value="Unassembled WGS sequence"/>
</dbReference>
<evidence type="ECO:0000313" key="2">
    <source>
        <dbReference type="Proteomes" id="UP000775872"/>
    </source>
</evidence>
<name>A0A9P0E9F7_9HYPO</name>
<evidence type="ECO:0000313" key="1">
    <source>
        <dbReference type="EMBL" id="CAH0047166.1"/>
    </source>
</evidence>
<proteinExistence type="predicted"/>
<dbReference type="EMBL" id="CABFOC020000018">
    <property type="protein sequence ID" value="CAH0047166.1"/>
    <property type="molecule type" value="Genomic_DNA"/>
</dbReference>
<reference evidence="1" key="1">
    <citation type="submission" date="2021-10" db="EMBL/GenBank/DDBJ databases">
        <authorList>
            <person name="Piombo E."/>
        </authorList>
    </citation>
    <scope>NUCLEOTIDE SEQUENCE</scope>
</reference>